<organism evidence="1">
    <name type="scientific">Rhizophora mucronata</name>
    <name type="common">Asiatic mangrove</name>
    <dbReference type="NCBI Taxonomy" id="61149"/>
    <lineage>
        <taxon>Eukaryota</taxon>
        <taxon>Viridiplantae</taxon>
        <taxon>Streptophyta</taxon>
        <taxon>Embryophyta</taxon>
        <taxon>Tracheophyta</taxon>
        <taxon>Spermatophyta</taxon>
        <taxon>Magnoliopsida</taxon>
        <taxon>eudicotyledons</taxon>
        <taxon>Gunneridae</taxon>
        <taxon>Pentapetalae</taxon>
        <taxon>rosids</taxon>
        <taxon>fabids</taxon>
        <taxon>Malpighiales</taxon>
        <taxon>Rhizophoraceae</taxon>
        <taxon>Rhizophora</taxon>
    </lineage>
</organism>
<sequence length="63" mass="6872">MITSSTSISTSAPLPLLPHLITTAVRILPSTTTVTKMARTVRLRSCTWFLTGGGKRRNVMLTK</sequence>
<dbReference type="AlphaFoldDB" id="A0A2P2Q3M2"/>
<evidence type="ECO:0000313" key="1">
    <source>
        <dbReference type="EMBL" id="MBX61513.1"/>
    </source>
</evidence>
<proteinExistence type="predicted"/>
<accession>A0A2P2Q3M2</accession>
<name>A0A2P2Q3M2_RHIMU</name>
<dbReference type="EMBL" id="GGEC01081029">
    <property type="protein sequence ID" value="MBX61513.1"/>
    <property type="molecule type" value="Transcribed_RNA"/>
</dbReference>
<protein>
    <submittedName>
        <fullName evidence="1">Uncharacterized protein MANES_09G043300</fullName>
    </submittedName>
</protein>
<reference evidence="1" key="1">
    <citation type="submission" date="2018-02" db="EMBL/GenBank/DDBJ databases">
        <title>Rhizophora mucronata_Transcriptome.</title>
        <authorList>
            <person name="Meera S.P."/>
            <person name="Sreeshan A."/>
            <person name="Augustine A."/>
        </authorList>
    </citation>
    <scope>NUCLEOTIDE SEQUENCE</scope>
    <source>
        <tissue evidence="1">Leaf</tissue>
    </source>
</reference>